<gene>
    <name evidence="1" type="ORF">SAMN06265173_107134</name>
</gene>
<dbReference type="EMBL" id="FXTO01000007">
    <property type="protein sequence ID" value="SMO62608.1"/>
    <property type="molecule type" value="Genomic_DNA"/>
</dbReference>
<reference evidence="1 2" key="1">
    <citation type="submission" date="2017-05" db="EMBL/GenBank/DDBJ databases">
        <authorList>
            <person name="Varghese N."/>
            <person name="Submissions S."/>
        </authorList>
    </citation>
    <scope>NUCLEOTIDE SEQUENCE [LARGE SCALE GENOMIC DNA]</scope>
    <source>
        <strain evidence="1 2">DSM 29506</strain>
    </source>
</reference>
<keyword evidence="2" id="KW-1185">Reference proteome</keyword>
<accession>A0A521CT93</accession>
<sequence length="121" mass="12917">MKRKAPIFLSAILLITLVYLGGGVPGLGGPNVSSGFKTDAQTHAISGNRIVIQGHHMVFEGLECPDPQTEAGRDAKALMNTYLRTNIYCRMTSWDSAMWVGSCEANGKSVAAGMKQTGLCK</sequence>
<dbReference type="Proteomes" id="UP000316030">
    <property type="component" value="Unassembled WGS sequence"/>
</dbReference>
<protein>
    <submittedName>
        <fullName evidence="1">Uncharacterized protein</fullName>
    </submittedName>
</protein>
<dbReference type="RefSeq" id="WP_142492912.1">
    <property type="nucleotide sequence ID" value="NZ_FXTO01000007.1"/>
</dbReference>
<evidence type="ECO:0000313" key="1">
    <source>
        <dbReference type="EMBL" id="SMO62608.1"/>
    </source>
</evidence>
<name>A0A521CT93_9RHOB</name>
<evidence type="ECO:0000313" key="2">
    <source>
        <dbReference type="Proteomes" id="UP000316030"/>
    </source>
</evidence>
<proteinExistence type="predicted"/>
<dbReference type="OrthoDB" id="7876668at2"/>
<organism evidence="1 2">
    <name type="scientific">Thalassovita litoralis</name>
    <dbReference type="NCBI Taxonomy" id="1010611"/>
    <lineage>
        <taxon>Bacteria</taxon>
        <taxon>Pseudomonadati</taxon>
        <taxon>Pseudomonadota</taxon>
        <taxon>Alphaproteobacteria</taxon>
        <taxon>Rhodobacterales</taxon>
        <taxon>Roseobacteraceae</taxon>
        <taxon>Thalassovita</taxon>
    </lineage>
</organism>
<dbReference type="AlphaFoldDB" id="A0A521CT93"/>